<accession>A0A0J8V9I3</accession>
<dbReference type="Proteomes" id="UP000240481">
    <property type="component" value="Unassembled WGS sequence"/>
</dbReference>
<gene>
    <name evidence="1" type="ORF">C9I94_05550</name>
</gene>
<proteinExistence type="predicted"/>
<evidence type="ECO:0000313" key="2">
    <source>
        <dbReference type="Proteomes" id="UP000240481"/>
    </source>
</evidence>
<reference evidence="1 2" key="1">
    <citation type="submission" date="2018-01" db="EMBL/GenBank/DDBJ databases">
        <title>Whole genome sequencing of Histamine producing bacteria.</title>
        <authorList>
            <person name="Butler K."/>
        </authorList>
    </citation>
    <scope>NUCLEOTIDE SEQUENCE [LARGE SCALE GENOMIC DNA]</scope>
    <source>
        <strain evidence="1 2">DSM 24669</strain>
    </source>
</reference>
<protein>
    <recommendedName>
        <fullName evidence="3">Type II toxin-antitoxin system HicA family toxin</fullName>
    </recommendedName>
</protein>
<comment type="caution">
    <text evidence="1">The sequence shown here is derived from an EMBL/GenBank/DDBJ whole genome shotgun (WGS) entry which is preliminary data.</text>
</comment>
<sequence length="72" mass="8550">MRRFSKNKDINHFIKILIRNNNWQFFNGKNHGSLYSPGGKRITVPTTPSDHRAFKNFKKDILRIVTNETYNL</sequence>
<evidence type="ECO:0000313" key="1">
    <source>
        <dbReference type="EMBL" id="PSW26017.1"/>
    </source>
</evidence>
<evidence type="ECO:0008006" key="3">
    <source>
        <dbReference type="Google" id="ProtNLM"/>
    </source>
</evidence>
<dbReference type="AlphaFoldDB" id="A0A0J8V9I3"/>
<dbReference type="EMBL" id="PYLZ01000002">
    <property type="protein sequence ID" value="PSW26017.1"/>
    <property type="molecule type" value="Genomic_DNA"/>
</dbReference>
<dbReference type="OrthoDB" id="3621556at2"/>
<dbReference type="RefSeq" id="WP_048899579.1">
    <property type="nucleotide sequence ID" value="NZ_AP024852.1"/>
</dbReference>
<keyword evidence="2" id="KW-1185">Reference proteome</keyword>
<name>A0A0J8V9I3_9GAMM</name>
<organism evidence="1 2">
    <name type="scientific">Photobacterium swingsii</name>
    <dbReference type="NCBI Taxonomy" id="680026"/>
    <lineage>
        <taxon>Bacteria</taxon>
        <taxon>Pseudomonadati</taxon>
        <taxon>Pseudomonadota</taxon>
        <taxon>Gammaproteobacteria</taxon>
        <taxon>Vibrionales</taxon>
        <taxon>Vibrionaceae</taxon>
        <taxon>Photobacterium</taxon>
    </lineage>
</organism>